<protein>
    <recommendedName>
        <fullName evidence="2">DUF6532 domain-containing protein</fullName>
    </recommendedName>
</protein>
<feature type="compositionally biased region" description="Acidic residues" evidence="1">
    <location>
        <begin position="13"/>
        <end position="29"/>
    </location>
</feature>
<feature type="region of interest" description="Disordered" evidence="1">
    <location>
        <begin position="129"/>
        <end position="154"/>
    </location>
</feature>
<dbReference type="OrthoDB" id="2682689at2759"/>
<evidence type="ECO:0000313" key="4">
    <source>
        <dbReference type="Proteomes" id="UP000719766"/>
    </source>
</evidence>
<feature type="region of interest" description="Disordered" evidence="1">
    <location>
        <begin position="1"/>
        <end position="44"/>
    </location>
</feature>
<dbReference type="InterPro" id="IPR045341">
    <property type="entry name" value="DUF6532"/>
</dbReference>
<dbReference type="EMBL" id="JABBWE010000041">
    <property type="protein sequence ID" value="KAG1791772.1"/>
    <property type="molecule type" value="Genomic_DNA"/>
</dbReference>
<comment type="caution">
    <text evidence="3">The sequence shown here is derived from an EMBL/GenBank/DDBJ whole genome shotgun (WGS) entry which is preliminary data.</text>
</comment>
<keyword evidence="4" id="KW-1185">Reference proteome</keyword>
<name>A0A9P7AN93_9AGAM</name>
<reference evidence="3" key="1">
    <citation type="journal article" date="2020" name="New Phytol.">
        <title>Comparative genomics reveals dynamic genome evolution in host specialist ectomycorrhizal fungi.</title>
        <authorList>
            <person name="Lofgren L.A."/>
            <person name="Nguyen N.H."/>
            <person name="Vilgalys R."/>
            <person name="Ruytinx J."/>
            <person name="Liao H.L."/>
            <person name="Branco S."/>
            <person name="Kuo A."/>
            <person name="LaButti K."/>
            <person name="Lipzen A."/>
            <person name="Andreopoulos W."/>
            <person name="Pangilinan J."/>
            <person name="Riley R."/>
            <person name="Hundley H."/>
            <person name="Na H."/>
            <person name="Barry K."/>
            <person name="Grigoriev I.V."/>
            <person name="Stajich J.E."/>
            <person name="Kennedy P.G."/>
        </authorList>
    </citation>
    <scope>NUCLEOTIDE SEQUENCE</scope>
    <source>
        <strain evidence="3">S12</strain>
    </source>
</reference>
<dbReference type="RefSeq" id="XP_041158537.1">
    <property type="nucleotide sequence ID" value="XM_041306884.1"/>
</dbReference>
<proteinExistence type="predicted"/>
<accession>A0A9P7AN93</accession>
<gene>
    <name evidence="3" type="ORF">HD556DRAFT_1445129</name>
</gene>
<dbReference type="Proteomes" id="UP000719766">
    <property type="component" value="Unassembled WGS sequence"/>
</dbReference>
<evidence type="ECO:0000256" key="1">
    <source>
        <dbReference type="SAM" id="MobiDB-lite"/>
    </source>
</evidence>
<organism evidence="3 4">
    <name type="scientific">Suillus plorans</name>
    <dbReference type="NCBI Taxonomy" id="116603"/>
    <lineage>
        <taxon>Eukaryota</taxon>
        <taxon>Fungi</taxon>
        <taxon>Dikarya</taxon>
        <taxon>Basidiomycota</taxon>
        <taxon>Agaricomycotina</taxon>
        <taxon>Agaricomycetes</taxon>
        <taxon>Agaricomycetidae</taxon>
        <taxon>Boletales</taxon>
        <taxon>Suillineae</taxon>
        <taxon>Suillaceae</taxon>
        <taxon>Suillus</taxon>
    </lineage>
</organism>
<dbReference type="Pfam" id="PF20149">
    <property type="entry name" value="DUF6532"/>
    <property type="match status" value="1"/>
</dbReference>
<dbReference type="GeneID" id="64600648"/>
<dbReference type="AlphaFoldDB" id="A0A9P7AN93"/>
<evidence type="ECO:0000313" key="3">
    <source>
        <dbReference type="EMBL" id="KAG1791772.1"/>
    </source>
</evidence>
<sequence length="407" mass="46434">MKKMGRTMKMMQDDENDEDDGDDPDDGDEQNAGPEGEMREQEIGWGEVGFSREEPLLHTCLPPSRCLTPYFEFTFSCDEDDMATQGLPDSMQGRQQLQDAEDVLKHHHNKNRQPQLPDPDTLELLHQVTESNKPTQHSRIKRSKEPNDGPKPTQITWYGPRWKSFLEDAKGECHMEHALQNPFPTLVKDLPVSVTEVLVAVLVAWDQEGKQFEAGIWPQQKPNMAWLLYNDLATWRSDLKKSVMSIAPVQYSLIPPPSVPAQLCAEWIEKAAAALLANSLFLCHGVDNMGKTRNFAHPALREGVTAFSYTGLYRIAQRRTDIFRNQLPLSCLALVGAVFNCILDGLRKNSNGKYYPKFTTKEYDPIYRKILQSLKDILKDHYHGPILLAQLWEWAQVGWTESLKIED</sequence>
<feature type="domain" description="DUF6532" evidence="2">
    <location>
        <begin position="169"/>
        <end position="377"/>
    </location>
</feature>
<evidence type="ECO:0000259" key="2">
    <source>
        <dbReference type="Pfam" id="PF20149"/>
    </source>
</evidence>